<gene>
    <name evidence="2" type="ORF">IFK94_13965</name>
</gene>
<sequence length="231" mass="25531">MGGARKTLWMLVAGCALLASLAIPLQAAGIADVCREIGIKEKDAMFSSVLTGRVLEGDSKQIVAVTTFFTGSKDKDNAVNVRLDVFNKRGGKLVPVFSRDYGKEYEGYVGRGDLELVDLDADGINDIIVTFDRQDNPLVEQRLGEVLLLGVSGFEVGWKGVMMLDATRDARSVPLERRDHFRRQMDIPRTLKSRGATLFLNKKVIAVAGERLEKAKVITETFPLRSAMNRR</sequence>
<evidence type="ECO:0000256" key="1">
    <source>
        <dbReference type="SAM" id="SignalP"/>
    </source>
</evidence>
<dbReference type="Proteomes" id="UP000648239">
    <property type="component" value="Unassembled WGS sequence"/>
</dbReference>
<comment type="caution">
    <text evidence="2">The sequence shown here is derived from an EMBL/GenBank/DDBJ whole genome shotgun (WGS) entry which is preliminary data.</text>
</comment>
<evidence type="ECO:0000313" key="3">
    <source>
        <dbReference type="Proteomes" id="UP000648239"/>
    </source>
</evidence>
<evidence type="ECO:0000313" key="2">
    <source>
        <dbReference type="EMBL" id="MBD3869222.1"/>
    </source>
</evidence>
<dbReference type="AlphaFoldDB" id="A0A8J7CDU1"/>
<protein>
    <recommendedName>
        <fullName evidence="4">VCBS repeat-containing protein</fullName>
    </recommendedName>
</protein>
<reference evidence="2 3" key="1">
    <citation type="submission" date="2020-08" db="EMBL/GenBank/DDBJ databases">
        <title>Acidobacteriota in marine sediments use diverse sulfur dissimilation pathways.</title>
        <authorList>
            <person name="Wasmund K."/>
        </authorList>
    </citation>
    <scope>NUCLEOTIDE SEQUENCE [LARGE SCALE GENOMIC DNA]</scope>
    <source>
        <strain evidence="2">MAG AM4</strain>
    </source>
</reference>
<accession>A0A8J7CDU1</accession>
<keyword evidence="1" id="KW-0732">Signal</keyword>
<proteinExistence type="predicted"/>
<feature type="signal peptide" evidence="1">
    <location>
        <begin position="1"/>
        <end position="27"/>
    </location>
</feature>
<evidence type="ECO:0008006" key="4">
    <source>
        <dbReference type="Google" id="ProtNLM"/>
    </source>
</evidence>
<feature type="chain" id="PRO_5035183558" description="VCBS repeat-containing protein" evidence="1">
    <location>
        <begin position="28"/>
        <end position="231"/>
    </location>
</feature>
<organism evidence="2 3">
    <name type="scientific">Candidatus Polarisedimenticola svalbardensis</name>
    <dbReference type="NCBI Taxonomy" id="2886004"/>
    <lineage>
        <taxon>Bacteria</taxon>
        <taxon>Pseudomonadati</taxon>
        <taxon>Acidobacteriota</taxon>
        <taxon>Candidatus Polarisedimenticolia</taxon>
        <taxon>Candidatus Polarisedimenticolales</taxon>
        <taxon>Candidatus Polarisedimenticolaceae</taxon>
        <taxon>Candidatus Polarisedimenticola</taxon>
    </lineage>
</organism>
<name>A0A8J7CDU1_9BACT</name>
<dbReference type="EMBL" id="JACXWD010000068">
    <property type="protein sequence ID" value="MBD3869222.1"/>
    <property type="molecule type" value="Genomic_DNA"/>
</dbReference>